<dbReference type="InterPro" id="IPR050570">
    <property type="entry name" value="Cell_wall_metabolism_enzyme"/>
</dbReference>
<dbReference type="PANTHER" id="PTHR21666">
    <property type="entry name" value="PEPTIDASE-RELATED"/>
    <property type="match status" value="1"/>
</dbReference>
<dbReference type="EMBL" id="QREG01000012">
    <property type="protein sequence ID" value="RED97479.1"/>
    <property type="molecule type" value="Genomic_DNA"/>
</dbReference>
<dbReference type="Pfam" id="PF01551">
    <property type="entry name" value="Peptidase_M23"/>
    <property type="match status" value="2"/>
</dbReference>
<keyword evidence="5" id="KW-1185">Reference proteome</keyword>
<proteinExistence type="predicted"/>
<organism evidence="4 5">
    <name type="scientific">Marinoscillum furvescens DSM 4134</name>
    <dbReference type="NCBI Taxonomy" id="1122208"/>
    <lineage>
        <taxon>Bacteria</taxon>
        <taxon>Pseudomonadati</taxon>
        <taxon>Bacteroidota</taxon>
        <taxon>Cytophagia</taxon>
        <taxon>Cytophagales</taxon>
        <taxon>Reichenbachiellaceae</taxon>
        <taxon>Marinoscillum</taxon>
    </lineage>
</organism>
<dbReference type="CDD" id="cd12797">
    <property type="entry name" value="M23_peptidase"/>
    <property type="match status" value="1"/>
</dbReference>
<comment type="caution">
    <text evidence="4">The sequence shown here is derived from an EMBL/GenBank/DDBJ whole genome shotgun (WGS) entry which is preliminary data.</text>
</comment>
<feature type="signal peptide" evidence="2">
    <location>
        <begin position="1"/>
        <end position="19"/>
    </location>
</feature>
<dbReference type="Gene3D" id="2.70.70.10">
    <property type="entry name" value="Glucose Permease (Domain IIA)"/>
    <property type="match status" value="1"/>
</dbReference>
<feature type="domain" description="M23ase beta-sheet core" evidence="3">
    <location>
        <begin position="53"/>
        <end position="118"/>
    </location>
</feature>
<feature type="domain" description="M23ase beta-sheet core" evidence="3">
    <location>
        <begin position="141"/>
        <end position="170"/>
    </location>
</feature>
<gene>
    <name evidence="4" type="ORF">C7460_11289</name>
</gene>
<accession>A0A3D9L1K9</accession>
<name>A0A3D9L1K9_MARFU</name>
<evidence type="ECO:0000313" key="4">
    <source>
        <dbReference type="EMBL" id="RED97479.1"/>
    </source>
</evidence>
<dbReference type="SUPFAM" id="SSF51261">
    <property type="entry name" value="Duplicated hybrid motif"/>
    <property type="match status" value="1"/>
</dbReference>
<dbReference type="RefSeq" id="WP_115868632.1">
    <property type="nucleotide sequence ID" value="NZ_QREG01000012.1"/>
</dbReference>
<dbReference type="GO" id="GO:0004222">
    <property type="term" value="F:metalloendopeptidase activity"/>
    <property type="evidence" value="ECO:0007669"/>
    <property type="project" value="TreeGrafter"/>
</dbReference>
<dbReference type="Proteomes" id="UP000256779">
    <property type="component" value="Unassembled WGS sequence"/>
</dbReference>
<dbReference type="PANTHER" id="PTHR21666:SF289">
    <property type="entry name" value="L-ALA--D-GLU ENDOPEPTIDASE"/>
    <property type="match status" value="1"/>
</dbReference>
<evidence type="ECO:0000256" key="2">
    <source>
        <dbReference type="SAM" id="SignalP"/>
    </source>
</evidence>
<feature type="chain" id="PRO_5017808290" evidence="2">
    <location>
        <begin position="20"/>
        <end position="621"/>
    </location>
</feature>
<dbReference type="InterPro" id="IPR016047">
    <property type="entry name" value="M23ase_b-sheet_dom"/>
</dbReference>
<reference evidence="4 5" key="1">
    <citation type="submission" date="2018-07" db="EMBL/GenBank/DDBJ databases">
        <title>Genomic Encyclopedia of Type Strains, Phase IV (KMG-IV): sequencing the most valuable type-strain genomes for metagenomic binning, comparative biology and taxonomic classification.</title>
        <authorList>
            <person name="Goeker M."/>
        </authorList>
    </citation>
    <scope>NUCLEOTIDE SEQUENCE [LARGE SCALE GENOMIC DNA]</scope>
    <source>
        <strain evidence="4 5">DSM 4134</strain>
    </source>
</reference>
<evidence type="ECO:0000256" key="1">
    <source>
        <dbReference type="ARBA" id="ARBA00022729"/>
    </source>
</evidence>
<evidence type="ECO:0000313" key="5">
    <source>
        <dbReference type="Proteomes" id="UP000256779"/>
    </source>
</evidence>
<sequence>MRSTLLTLTIFLSALQVLFSQPFTTDNYYLFPINPGQQNYLAGTMGELRSSHFHAGIDIKTGGRSGLPVYATAEGYISRIKISVGGYGYALYMTHPNGTTSVYAHLSEFEPTIAAYVKEAQYREESYEIQLFPQKDLFYFRQGEVIGYSGNTGSSSGPHLHFEIRDRNQRILDPLKFNFPEIKDNIAPVLKNVAFVTLEGNARVNQTFGRFEFDVLKTNGIYKTRVPLNLTGKVGLEIYAYDLLNGVYNRNGISRTTLLVDGDTVFSQSKTNLSFSHQRSILVHMDYPRYRQGGRKFNKLFVDDGNTNDIYTVRSEGYVFDENPHVIRVLMEDSYGNISTFETRVNDRKVVNLPDPDIQKFELFRNHLHFKATHSGDPKLIKMLFGNAATELVPYRTDRRSAYYLWDLRKGLPDSVDYCGEILHTDIYASIPPRQEISFYNHHVDLNFKKYSLFDTLYLRFKKSFNPELSEEVFEFKHRRTPLRGSVNVTLKPEYAYPENTQVYAKNSNRLNFVGGNWKDQNITFTTRELGTYVLTQDTIPPEISPQIVSPQKLYFKINDDRSGVATYRATLNGQFLLMNYEYKQNMIWANPKDENIPMVGEFTLEVTDNAGNVSTYKHEL</sequence>
<dbReference type="InterPro" id="IPR011055">
    <property type="entry name" value="Dup_hybrid_motif"/>
</dbReference>
<dbReference type="OrthoDB" id="9810477at2"/>
<evidence type="ECO:0000259" key="3">
    <source>
        <dbReference type="Pfam" id="PF01551"/>
    </source>
</evidence>
<dbReference type="AlphaFoldDB" id="A0A3D9L1K9"/>
<protein>
    <submittedName>
        <fullName evidence="4">Peptidase M23-like protein</fullName>
    </submittedName>
</protein>
<keyword evidence="1 2" id="KW-0732">Signal</keyword>